<sequence>MTFIIKGNPVIEAKVTITGQGRTQALELAFRHKTGDEYRALMSKVEKGKLSTDSLLLELIERWNADMPLDESGVAALRQHQPGADLAIVQAYNRALQVELGKG</sequence>
<keyword evidence="2" id="KW-1185">Reference proteome</keyword>
<dbReference type="InterPro" id="IPR014859">
    <property type="entry name" value="Phage_TAC_4"/>
</dbReference>
<evidence type="ECO:0000313" key="2">
    <source>
        <dbReference type="Proteomes" id="UP000239477"/>
    </source>
</evidence>
<dbReference type="OrthoDB" id="5959807at2"/>
<dbReference type="AlphaFoldDB" id="A0A2S0IDW4"/>
<accession>A0A2S0IDW4</accession>
<proteinExistence type="predicted"/>
<organism evidence="1 2">
    <name type="scientific">Achromobacter spanius</name>
    <dbReference type="NCBI Taxonomy" id="217203"/>
    <lineage>
        <taxon>Bacteria</taxon>
        <taxon>Pseudomonadati</taxon>
        <taxon>Pseudomonadota</taxon>
        <taxon>Betaproteobacteria</taxon>
        <taxon>Burkholderiales</taxon>
        <taxon>Alcaligenaceae</taxon>
        <taxon>Achromobacter</taxon>
    </lineage>
</organism>
<dbReference type="RefSeq" id="WP_105240785.1">
    <property type="nucleotide sequence ID" value="NZ_CP023270.1"/>
</dbReference>
<protein>
    <submittedName>
        <fullName evidence="1">Uncharacterized protein</fullName>
    </submittedName>
</protein>
<dbReference type="Proteomes" id="UP000239477">
    <property type="component" value="Chromosome"/>
</dbReference>
<dbReference type="EMBL" id="CP023270">
    <property type="protein sequence ID" value="AVJ30158.1"/>
    <property type="molecule type" value="Genomic_DNA"/>
</dbReference>
<name>A0A2S0IDW4_9BURK</name>
<gene>
    <name evidence="1" type="ORF">CLM73_25365</name>
</gene>
<evidence type="ECO:0000313" key="1">
    <source>
        <dbReference type="EMBL" id="AVJ30158.1"/>
    </source>
</evidence>
<reference evidence="1 2" key="1">
    <citation type="submission" date="2017-09" db="EMBL/GenBank/DDBJ databases">
        <title>Genomic, metabolic, and phenotypic characteristics of bacterial isolates from the natural microbiome of the model nematode Caenorhabditis elegans.</title>
        <authorList>
            <person name="Zimmermann J."/>
            <person name="Obeng N."/>
            <person name="Yang W."/>
            <person name="Obeng O."/>
            <person name="Kissoyan K."/>
            <person name="Pees B."/>
            <person name="Dirksen P."/>
            <person name="Hoppner M."/>
            <person name="Franke A."/>
            <person name="Rosenstiel P."/>
            <person name="Leippe M."/>
            <person name="Dierking K."/>
            <person name="Kaleta C."/>
            <person name="Schulenburg H."/>
        </authorList>
    </citation>
    <scope>NUCLEOTIDE SEQUENCE [LARGE SCALE GENOMIC DNA]</scope>
    <source>
        <strain evidence="1 2">MYb73</strain>
    </source>
</reference>
<dbReference type="Pfam" id="PF08748">
    <property type="entry name" value="Phage_TAC_4"/>
    <property type="match status" value="1"/>
</dbReference>